<dbReference type="InterPro" id="IPR011009">
    <property type="entry name" value="Kinase-like_dom_sf"/>
</dbReference>
<evidence type="ECO:0000313" key="2">
    <source>
        <dbReference type="Proteomes" id="UP000647836"/>
    </source>
</evidence>
<dbReference type="SUPFAM" id="SSF56112">
    <property type="entry name" value="Protein kinase-like (PK-like)"/>
    <property type="match status" value="1"/>
</dbReference>
<proteinExistence type="predicted"/>
<dbReference type="EMBL" id="JADEXF010000427">
    <property type="protein sequence ID" value="MBE9106025.1"/>
    <property type="molecule type" value="Genomic_DNA"/>
</dbReference>
<evidence type="ECO:0000313" key="1">
    <source>
        <dbReference type="EMBL" id="MBE9106025.1"/>
    </source>
</evidence>
<dbReference type="RefSeq" id="WP_194044671.1">
    <property type="nucleotide sequence ID" value="NZ_JADEXF010000427.1"/>
</dbReference>
<gene>
    <name evidence="1" type="ORF">IQ229_14075</name>
</gene>
<protein>
    <recommendedName>
        <fullName evidence="3">Serine/threonine protein kinase</fullName>
    </recommendedName>
</protein>
<organism evidence="1 2">
    <name type="scientific">Nostoc cf. edaphicum LEGE 07299</name>
    <dbReference type="NCBI Taxonomy" id="2777974"/>
    <lineage>
        <taxon>Bacteria</taxon>
        <taxon>Bacillati</taxon>
        <taxon>Cyanobacteriota</taxon>
        <taxon>Cyanophyceae</taxon>
        <taxon>Nostocales</taxon>
        <taxon>Nostocaceae</taxon>
        <taxon>Nostoc</taxon>
    </lineage>
</organism>
<sequence length="66" mass="7661">MVSTLVNIPGYKVSEELYNGSRTLVYRGYRETDSLRVVIKLLKNPYPSFSELLSFRNQYTIAKNLN</sequence>
<dbReference type="Proteomes" id="UP000647836">
    <property type="component" value="Unassembled WGS sequence"/>
</dbReference>
<comment type="caution">
    <text evidence="1">The sequence shown here is derived from an EMBL/GenBank/DDBJ whole genome shotgun (WGS) entry which is preliminary data.</text>
</comment>
<name>A0ABR9U143_9NOSO</name>
<keyword evidence="2" id="KW-1185">Reference proteome</keyword>
<evidence type="ECO:0008006" key="3">
    <source>
        <dbReference type="Google" id="ProtNLM"/>
    </source>
</evidence>
<accession>A0ABR9U143</accession>
<feature type="non-terminal residue" evidence="1">
    <location>
        <position position="66"/>
    </location>
</feature>
<reference evidence="1 2" key="1">
    <citation type="submission" date="2020-10" db="EMBL/GenBank/DDBJ databases">
        <authorList>
            <person name="Castelo-Branco R."/>
            <person name="Eusebio N."/>
            <person name="Adriana R."/>
            <person name="Vieira A."/>
            <person name="Brugerolle De Fraissinette N."/>
            <person name="Rezende De Castro R."/>
            <person name="Schneider M.P."/>
            <person name="Vasconcelos V."/>
            <person name="Leao P.N."/>
        </authorList>
    </citation>
    <scope>NUCLEOTIDE SEQUENCE [LARGE SCALE GENOMIC DNA]</scope>
    <source>
        <strain evidence="1 2">LEGE 07299</strain>
    </source>
</reference>